<comment type="caution">
    <text evidence="5">The sequence shown here is derived from an EMBL/GenBank/DDBJ whole genome shotgun (WGS) entry which is preliminary data.</text>
</comment>
<dbReference type="PANTHER" id="PTHR42781">
    <property type="entry name" value="SPERMIDINE/PUTRESCINE IMPORT ATP-BINDING PROTEIN POTA"/>
    <property type="match status" value="1"/>
</dbReference>
<evidence type="ECO:0000256" key="2">
    <source>
        <dbReference type="ARBA" id="ARBA00022741"/>
    </source>
</evidence>
<dbReference type="PROSITE" id="PS00211">
    <property type="entry name" value="ABC_TRANSPORTER_1"/>
    <property type="match status" value="1"/>
</dbReference>
<dbReference type="InterPro" id="IPR017871">
    <property type="entry name" value="ABC_transporter-like_CS"/>
</dbReference>
<dbReference type="InterPro" id="IPR003439">
    <property type="entry name" value="ABC_transporter-like_ATP-bd"/>
</dbReference>
<dbReference type="InterPro" id="IPR027417">
    <property type="entry name" value="P-loop_NTPase"/>
</dbReference>
<dbReference type="Pfam" id="PF00005">
    <property type="entry name" value="ABC_tran"/>
    <property type="match status" value="1"/>
</dbReference>
<dbReference type="EMBL" id="JAACYA010000002">
    <property type="protein sequence ID" value="MBK3332761.1"/>
    <property type="molecule type" value="Genomic_DNA"/>
</dbReference>
<protein>
    <submittedName>
        <fullName evidence="5">ATP-binding cassette domain-containing protein</fullName>
    </submittedName>
</protein>
<organism evidence="5 6">
    <name type="scientific">Persephonella atlantica</name>
    <dbReference type="NCBI Taxonomy" id="2699429"/>
    <lineage>
        <taxon>Bacteria</taxon>
        <taxon>Pseudomonadati</taxon>
        <taxon>Aquificota</taxon>
        <taxon>Aquificia</taxon>
        <taxon>Aquificales</taxon>
        <taxon>Hydrogenothermaceae</taxon>
        <taxon>Persephonella</taxon>
    </lineage>
</organism>
<evidence type="ECO:0000256" key="1">
    <source>
        <dbReference type="ARBA" id="ARBA00022448"/>
    </source>
</evidence>
<dbReference type="SMART" id="SM00382">
    <property type="entry name" value="AAA"/>
    <property type="match status" value="1"/>
</dbReference>
<dbReference type="Proteomes" id="UP000772812">
    <property type="component" value="Unassembled WGS sequence"/>
</dbReference>
<keyword evidence="1" id="KW-0813">Transport</keyword>
<sequence>MRLKIKKRLKGKEEDFVLDVDISVKDGSIITIFGKSGAGKTTILRAIAGLTDVDEGFIEVSGHVWFDSEKGIDLPPHKREVGFVFQDYALFPNMTVEENIAFGMKDKDTAFLEEILELTELSHLRNRMPDTLSGGQKQRVALARAVARKPEILLLDEPLSALDYETRKKLQDELIKIHRRFSLTTVIISHDFSEVFRLSDTVFVLDKGKILKSGKPEDIFIQERISGKVKFSGTVLSVEEDETVFIVSVLIGNNVVKVIADPEEAENLQKGDTVIVATKAFNPFLLKT</sequence>
<dbReference type="PROSITE" id="PS50893">
    <property type="entry name" value="ABC_TRANSPORTER_2"/>
    <property type="match status" value="1"/>
</dbReference>
<feature type="domain" description="ABC transporter" evidence="4">
    <location>
        <begin position="1"/>
        <end position="232"/>
    </location>
</feature>
<accession>A0ABS1GIJ3</accession>
<keyword evidence="2" id="KW-0547">Nucleotide-binding</keyword>
<evidence type="ECO:0000256" key="3">
    <source>
        <dbReference type="ARBA" id="ARBA00022840"/>
    </source>
</evidence>
<keyword evidence="3 5" id="KW-0067">ATP-binding</keyword>
<gene>
    <name evidence="5" type="ORF">GWK41_06735</name>
</gene>
<dbReference type="InterPro" id="IPR050093">
    <property type="entry name" value="ABC_SmlMolc_Importer"/>
</dbReference>
<reference evidence="5 6" key="1">
    <citation type="journal article" date="2021" name="Syst. Appl. Microbiol.">
        <title>Persephonella atlantica sp. nov.: How to adapt to physico-chemical gradients in high temperature hydrothermal habitats.</title>
        <authorList>
            <person name="Francois D.X."/>
            <person name="Godfroy A."/>
            <person name="Mathien C."/>
            <person name="Aube J."/>
            <person name="Cathalot C."/>
            <person name="Lesongeur F."/>
            <person name="L'Haridon S."/>
            <person name="Philippon X."/>
            <person name="Roussel E.G."/>
        </authorList>
    </citation>
    <scope>NUCLEOTIDE SEQUENCE [LARGE SCALE GENOMIC DNA]</scope>
    <source>
        <strain evidence="5 6">MO1340</strain>
    </source>
</reference>
<dbReference type="GO" id="GO:0005524">
    <property type="term" value="F:ATP binding"/>
    <property type="evidence" value="ECO:0007669"/>
    <property type="project" value="UniProtKB-KW"/>
</dbReference>
<dbReference type="Gene3D" id="3.40.50.300">
    <property type="entry name" value="P-loop containing nucleotide triphosphate hydrolases"/>
    <property type="match status" value="1"/>
</dbReference>
<dbReference type="SUPFAM" id="SSF52540">
    <property type="entry name" value="P-loop containing nucleoside triphosphate hydrolases"/>
    <property type="match status" value="1"/>
</dbReference>
<keyword evidence="6" id="KW-1185">Reference proteome</keyword>
<dbReference type="RefSeq" id="WP_200674176.1">
    <property type="nucleotide sequence ID" value="NZ_JAACYA010000002.1"/>
</dbReference>
<evidence type="ECO:0000313" key="5">
    <source>
        <dbReference type="EMBL" id="MBK3332761.1"/>
    </source>
</evidence>
<name>A0ABS1GIJ3_9AQUI</name>
<evidence type="ECO:0000259" key="4">
    <source>
        <dbReference type="PROSITE" id="PS50893"/>
    </source>
</evidence>
<evidence type="ECO:0000313" key="6">
    <source>
        <dbReference type="Proteomes" id="UP000772812"/>
    </source>
</evidence>
<proteinExistence type="predicted"/>
<dbReference type="InterPro" id="IPR003593">
    <property type="entry name" value="AAA+_ATPase"/>
</dbReference>
<dbReference type="PANTHER" id="PTHR42781:SF4">
    <property type="entry name" value="SPERMIDINE_PUTRESCINE IMPORT ATP-BINDING PROTEIN POTA"/>
    <property type="match status" value="1"/>
</dbReference>